<dbReference type="EMBL" id="JABWDY010032983">
    <property type="protein sequence ID" value="KAF5183761.1"/>
    <property type="molecule type" value="Genomic_DNA"/>
</dbReference>
<reference evidence="2 3" key="1">
    <citation type="submission" date="2020-06" db="EMBL/GenBank/DDBJ databases">
        <title>Transcriptomic and genomic resources for Thalictrum thalictroides and T. hernandezii: Facilitating candidate gene discovery in an emerging model plant lineage.</title>
        <authorList>
            <person name="Arias T."/>
            <person name="Riano-Pachon D.M."/>
            <person name="Di Stilio V.S."/>
        </authorList>
    </citation>
    <scope>NUCLEOTIDE SEQUENCE [LARGE SCALE GENOMIC DNA]</scope>
    <source>
        <strain evidence="3">cv. WT478/WT964</strain>
        <tissue evidence="2">Leaves</tissue>
    </source>
</reference>
<evidence type="ECO:0000313" key="2">
    <source>
        <dbReference type="EMBL" id="KAF5183761.1"/>
    </source>
</evidence>
<evidence type="ECO:0008006" key="4">
    <source>
        <dbReference type="Google" id="ProtNLM"/>
    </source>
</evidence>
<feature type="non-terminal residue" evidence="2">
    <location>
        <position position="104"/>
    </location>
</feature>
<dbReference type="Proteomes" id="UP000554482">
    <property type="component" value="Unassembled WGS sequence"/>
</dbReference>
<organism evidence="2 3">
    <name type="scientific">Thalictrum thalictroides</name>
    <name type="common">Rue-anemone</name>
    <name type="synonym">Anemone thalictroides</name>
    <dbReference type="NCBI Taxonomy" id="46969"/>
    <lineage>
        <taxon>Eukaryota</taxon>
        <taxon>Viridiplantae</taxon>
        <taxon>Streptophyta</taxon>
        <taxon>Embryophyta</taxon>
        <taxon>Tracheophyta</taxon>
        <taxon>Spermatophyta</taxon>
        <taxon>Magnoliopsida</taxon>
        <taxon>Ranunculales</taxon>
        <taxon>Ranunculaceae</taxon>
        <taxon>Thalictroideae</taxon>
        <taxon>Thalictrum</taxon>
    </lineage>
</organism>
<feature type="region of interest" description="Disordered" evidence="1">
    <location>
        <begin position="53"/>
        <end position="78"/>
    </location>
</feature>
<gene>
    <name evidence="2" type="ORF">FRX31_026651</name>
</gene>
<sequence length="104" mass="10773">MGRKCSHCGNMGHNLRTCTTYRGGSSDGVGVGGVRLFGVQLDIASSLPMKKSFSTSCLSSTSSTSSSSPSSLSSSCRPVAESLDKMSNGYLSDGLVSKPLDKKK</sequence>
<feature type="compositionally biased region" description="Low complexity" evidence="1">
    <location>
        <begin position="53"/>
        <end position="76"/>
    </location>
</feature>
<proteinExistence type="predicted"/>
<comment type="caution">
    <text evidence="2">The sequence shown here is derived from an EMBL/GenBank/DDBJ whole genome shotgun (WGS) entry which is preliminary data.</text>
</comment>
<evidence type="ECO:0000256" key="1">
    <source>
        <dbReference type="SAM" id="MobiDB-lite"/>
    </source>
</evidence>
<protein>
    <recommendedName>
        <fullName evidence="4">CCHC-type domain-containing protein</fullName>
    </recommendedName>
</protein>
<evidence type="ECO:0000313" key="3">
    <source>
        <dbReference type="Proteomes" id="UP000554482"/>
    </source>
</evidence>
<accession>A0A7J6VGD6</accession>
<dbReference type="AlphaFoldDB" id="A0A7J6VGD6"/>
<name>A0A7J6VGD6_THATH</name>
<keyword evidence="3" id="KW-1185">Reference proteome</keyword>